<organism evidence="2 3">
    <name type="scientific">Claviceps africana</name>
    <dbReference type="NCBI Taxonomy" id="83212"/>
    <lineage>
        <taxon>Eukaryota</taxon>
        <taxon>Fungi</taxon>
        <taxon>Dikarya</taxon>
        <taxon>Ascomycota</taxon>
        <taxon>Pezizomycotina</taxon>
        <taxon>Sordariomycetes</taxon>
        <taxon>Hypocreomycetidae</taxon>
        <taxon>Hypocreales</taxon>
        <taxon>Clavicipitaceae</taxon>
        <taxon>Claviceps</taxon>
    </lineage>
</organism>
<reference evidence="2" key="1">
    <citation type="journal article" date="2020" name="bioRxiv">
        <title>Whole genome comparisons of ergot fungi reveals the divergence and evolution of species within the genus Claviceps are the result of varying mechanisms driving genome evolution and host range expansion.</title>
        <authorList>
            <person name="Wyka S.A."/>
            <person name="Mondo S.J."/>
            <person name="Liu M."/>
            <person name="Dettman J."/>
            <person name="Nalam V."/>
            <person name="Broders K.D."/>
        </authorList>
    </citation>
    <scope>NUCLEOTIDE SEQUENCE</scope>
    <source>
        <strain evidence="2">CCC 489</strain>
    </source>
</reference>
<feature type="transmembrane region" description="Helical" evidence="1">
    <location>
        <begin position="29"/>
        <end position="48"/>
    </location>
</feature>
<keyword evidence="3" id="KW-1185">Reference proteome</keyword>
<dbReference type="AlphaFoldDB" id="A0A8K0NF29"/>
<keyword evidence="1" id="KW-1133">Transmembrane helix</keyword>
<proteinExistence type="predicted"/>
<evidence type="ECO:0000313" key="2">
    <source>
        <dbReference type="EMBL" id="KAG5912766.1"/>
    </source>
</evidence>
<protein>
    <submittedName>
        <fullName evidence="2">Uncharacterized protein</fullName>
    </submittedName>
</protein>
<name>A0A8K0NF29_9HYPO</name>
<dbReference type="EMBL" id="SRPY01001600">
    <property type="protein sequence ID" value="KAG5912766.1"/>
    <property type="molecule type" value="Genomic_DNA"/>
</dbReference>
<evidence type="ECO:0000313" key="3">
    <source>
        <dbReference type="Proteomes" id="UP000811619"/>
    </source>
</evidence>
<dbReference type="Proteomes" id="UP000811619">
    <property type="component" value="Unassembled WGS sequence"/>
</dbReference>
<sequence length="50" mass="5170">MKPAQWRAAAADLCSERTISLRMKDASALALQGAVAGAAIAVSLVMVLNK</sequence>
<keyword evidence="1" id="KW-0812">Transmembrane</keyword>
<gene>
    <name evidence="2" type="ORF">E4U42_001898</name>
</gene>
<accession>A0A8K0NF29</accession>
<comment type="caution">
    <text evidence="2">The sequence shown here is derived from an EMBL/GenBank/DDBJ whole genome shotgun (WGS) entry which is preliminary data.</text>
</comment>
<keyword evidence="1" id="KW-0472">Membrane</keyword>
<evidence type="ECO:0000256" key="1">
    <source>
        <dbReference type="SAM" id="Phobius"/>
    </source>
</evidence>